<comment type="caution">
    <text evidence="8">The sequence shown here is derived from an EMBL/GenBank/DDBJ whole genome shotgun (WGS) entry which is preliminary data.</text>
</comment>
<evidence type="ECO:0000256" key="2">
    <source>
        <dbReference type="ARBA" id="ARBA00011006"/>
    </source>
</evidence>
<keyword evidence="4 7" id="KW-0812">Transmembrane</keyword>
<keyword evidence="5 7" id="KW-1133">Transmembrane helix</keyword>
<dbReference type="PANTHER" id="PTHR33884">
    <property type="entry name" value="UPF0410 PROTEIN YMGE"/>
    <property type="match status" value="1"/>
</dbReference>
<accession>A0A1J5IH06</accession>
<dbReference type="InterPro" id="IPR007341">
    <property type="entry name" value="Transgly_assoc"/>
</dbReference>
<evidence type="ECO:0000256" key="4">
    <source>
        <dbReference type="ARBA" id="ARBA00022692"/>
    </source>
</evidence>
<comment type="similarity">
    <text evidence="2">Belongs to the UPF0410 family.</text>
</comment>
<organism evidence="8 9">
    <name type="scientific">Candidatus Wirthbacteria bacterium CG2_30_54_11</name>
    <dbReference type="NCBI Taxonomy" id="1817892"/>
    <lineage>
        <taxon>Bacteria</taxon>
        <taxon>Candidatus Wirthbacteria</taxon>
    </lineage>
</organism>
<evidence type="ECO:0000256" key="5">
    <source>
        <dbReference type="ARBA" id="ARBA00022989"/>
    </source>
</evidence>
<feature type="transmembrane region" description="Helical" evidence="7">
    <location>
        <begin position="62"/>
        <end position="80"/>
    </location>
</feature>
<proteinExistence type="inferred from homology"/>
<comment type="subcellular location">
    <subcellularLocation>
        <location evidence="1">Cell membrane</location>
        <topology evidence="1">Multi-pass membrane protein</topology>
    </subcellularLocation>
</comment>
<evidence type="ECO:0000313" key="8">
    <source>
        <dbReference type="EMBL" id="OIP96369.1"/>
    </source>
</evidence>
<dbReference type="Proteomes" id="UP000183245">
    <property type="component" value="Unassembled WGS sequence"/>
</dbReference>
<reference evidence="8 9" key="1">
    <citation type="journal article" date="2016" name="Environ. Microbiol.">
        <title>Genomic resolution of a cold subsurface aquifer community provides metabolic insights for novel microbes adapted to high CO concentrations.</title>
        <authorList>
            <person name="Probst A.J."/>
            <person name="Castelle C.J."/>
            <person name="Singh A."/>
            <person name="Brown C.T."/>
            <person name="Anantharaman K."/>
            <person name="Sharon I."/>
            <person name="Hug L.A."/>
            <person name="Burstein D."/>
            <person name="Emerson J.B."/>
            <person name="Thomas B.C."/>
            <person name="Banfield J.F."/>
        </authorList>
    </citation>
    <scope>NUCLEOTIDE SEQUENCE [LARGE SCALE GENOMIC DNA]</scope>
    <source>
        <strain evidence="8">CG2_30_54_11</strain>
    </source>
</reference>
<dbReference type="PANTHER" id="PTHR33884:SF3">
    <property type="entry name" value="UPF0410 PROTEIN YMGE"/>
    <property type="match status" value="1"/>
</dbReference>
<feature type="transmembrane region" description="Helical" evidence="7">
    <location>
        <begin position="28"/>
        <end position="50"/>
    </location>
</feature>
<dbReference type="Pfam" id="PF04226">
    <property type="entry name" value="Transgly_assoc"/>
    <property type="match status" value="1"/>
</dbReference>
<dbReference type="AlphaFoldDB" id="A0A1J5IH06"/>
<evidence type="ECO:0000256" key="3">
    <source>
        <dbReference type="ARBA" id="ARBA00022475"/>
    </source>
</evidence>
<feature type="transmembrane region" description="Helical" evidence="7">
    <location>
        <begin position="6"/>
        <end position="21"/>
    </location>
</feature>
<gene>
    <name evidence="8" type="ORF">AUK40_05070</name>
</gene>
<name>A0A1J5IH06_9BACT</name>
<keyword evidence="3" id="KW-1003">Cell membrane</keyword>
<keyword evidence="6 7" id="KW-0472">Membrane</keyword>
<evidence type="ECO:0008006" key="10">
    <source>
        <dbReference type="Google" id="ProtNLM"/>
    </source>
</evidence>
<evidence type="ECO:0000256" key="7">
    <source>
        <dbReference type="SAM" id="Phobius"/>
    </source>
</evidence>
<sequence>MGIIYWIVFGLIVGSIANFIGPEAKGGIVASIVLGILGAIVGGYLGKTFFGVSVTGFNLKSIFVAVCGALVVLIISRMLMRN</sequence>
<dbReference type="GO" id="GO:0005886">
    <property type="term" value="C:plasma membrane"/>
    <property type="evidence" value="ECO:0007669"/>
    <property type="project" value="UniProtKB-SubCell"/>
</dbReference>
<dbReference type="EMBL" id="MNZT01000087">
    <property type="protein sequence ID" value="OIP96369.1"/>
    <property type="molecule type" value="Genomic_DNA"/>
</dbReference>
<evidence type="ECO:0000256" key="6">
    <source>
        <dbReference type="ARBA" id="ARBA00023136"/>
    </source>
</evidence>
<evidence type="ECO:0000313" key="9">
    <source>
        <dbReference type="Proteomes" id="UP000183245"/>
    </source>
</evidence>
<evidence type="ECO:0000256" key="1">
    <source>
        <dbReference type="ARBA" id="ARBA00004651"/>
    </source>
</evidence>
<dbReference type="STRING" id="1817892.AUK40_05070"/>
<protein>
    <recommendedName>
        <fullName evidence="10">Transglycosylase</fullName>
    </recommendedName>
</protein>